<accession>A0A645E6C9</accession>
<dbReference type="AlphaFoldDB" id="A0A645E6C9"/>
<gene>
    <name evidence="2" type="ORF">SDC9_144279</name>
</gene>
<protein>
    <submittedName>
        <fullName evidence="2">Uncharacterized protein</fullName>
    </submittedName>
</protein>
<evidence type="ECO:0000256" key="1">
    <source>
        <dbReference type="SAM" id="MobiDB-lite"/>
    </source>
</evidence>
<name>A0A645E6C9_9ZZZZ</name>
<sequence length="236" mass="26019">MNSRRRLEQGGLDQTGHMHGPHRSLRLRQHIAEHRKHGLCHTLQPMVGIDFPGLSGRAHKNQALEAQRSYALLIEIGQSLLQSLGQAAHIVGQHHGKRMHATALHPPRHRRQLIGPGRPQGALALVIGTRRLKHDEAHIGTLHRPLLHIAVQLRQQLHATQALDIGLACQHLDQPIVLRTYHAAEHLVTQRPRGPGQQQARQGRSFRAGTLCATQGIECRNSGHDCNASAAGQRAG</sequence>
<feature type="region of interest" description="Disordered" evidence="1">
    <location>
        <begin position="1"/>
        <end position="22"/>
    </location>
</feature>
<proteinExistence type="predicted"/>
<organism evidence="2">
    <name type="scientific">bioreactor metagenome</name>
    <dbReference type="NCBI Taxonomy" id="1076179"/>
    <lineage>
        <taxon>unclassified sequences</taxon>
        <taxon>metagenomes</taxon>
        <taxon>ecological metagenomes</taxon>
    </lineage>
</organism>
<reference evidence="2" key="1">
    <citation type="submission" date="2019-08" db="EMBL/GenBank/DDBJ databases">
        <authorList>
            <person name="Kucharzyk K."/>
            <person name="Murdoch R.W."/>
            <person name="Higgins S."/>
            <person name="Loffler F."/>
        </authorList>
    </citation>
    <scope>NUCLEOTIDE SEQUENCE</scope>
</reference>
<comment type="caution">
    <text evidence="2">The sequence shown here is derived from an EMBL/GenBank/DDBJ whole genome shotgun (WGS) entry which is preliminary data.</text>
</comment>
<dbReference type="EMBL" id="VSSQ01043422">
    <property type="protein sequence ID" value="MPM97106.1"/>
    <property type="molecule type" value="Genomic_DNA"/>
</dbReference>
<evidence type="ECO:0000313" key="2">
    <source>
        <dbReference type="EMBL" id="MPM97106.1"/>
    </source>
</evidence>